<dbReference type="Gene3D" id="3.40.1350.10">
    <property type="match status" value="1"/>
</dbReference>
<organism evidence="1">
    <name type="scientific">Podoviridae sp. cthVG1</name>
    <dbReference type="NCBI Taxonomy" id="2827297"/>
    <lineage>
        <taxon>Viruses</taxon>
        <taxon>Duplodnaviria</taxon>
        <taxon>Heunggongvirae</taxon>
        <taxon>Uroviricota</taxon>
        <taxon>Caudoviricetes</taxon>
    </lineage>
</organism>
<dbReference type="GO" id="GO:0016787">
    <property type="term" value="F:hydrolase activity"/>
    <property type="evidence" value="ECO:0007669"/>
    <property type="project" value="UniProtKB-KW"/>
</dbReference>
<sequence length="160" mass="18364">MNKPHYRKPQAVRELERMALDHFRREHPNFPEYAIPPQPYRDDTANGLTRCVVDFIRYNSGQAERINTTGMPEQRGGRIVWRKSNATKGSADISATIAGRSVKIEVKIGADRQSEAQRRYQASIERAGGLYFVAKDFTTFVEWYGETFPNEMAYGDSRNN</sequence>
<evidence type="ECO:0000313" key="1">
    <source>
        <dbReference type="EMBL" id="DAE28115.1"/>
    </source>
</evidence>
<reference evidence="1" key="1">
    <citation type="journal article" date="2021" name="Proc. Natl. Acad. Sci. U.S.A.">
        <title>A Catalog of Tens of Thousands of Viruses from Human Metagenomes Reveals Hidden Associations with Chronic Diseases.</title>
        <authorList>
            <person name="Tisza M.J."/>
            <person name="Buck C.B."/>
        </authorList>
    </citation>
    <scope>NUCLEOTIDE SEQUENCE</scope>
    <source>
        <strain evidence="1">CthVG1</strain>
    </source>
</reference>
<protein>
    <submittedName>
        <fullName evidence="1">Hydrolase</fullName>
    </submittedName>
</protein>
<proteinExistence type="predicted"/>
<accession>A0A8S5RAC2</accession>
<dbReference type="EMBL" id="BK015851">
    <property type="protein sequence ID" value="DAE28115.1"/>
    <property type="molecule type" value="Genomic_DNA"/>
</dbReference>
<keyword evidence="1" id="KW-0378">Hydrolase</keyword>
<dbReference type="InterPro" id="IPR011856">
    <property type="entry name" value="tRNA_endonuc-like_dom_sf"/>
</dbReference>
<name>A0A8S5RAC2_9CAUD</name>
<dbReference type="GO" id="GO:0003676">
    <property type="term" value="F:nucleic acid binding"/>
    <property type="evidence" value="ECO:0007669"/>
    <property type="project" value="InterPro"/>
</dbReference>